<name>A0A8D9RZE2_LIMRT</name>
<comment type="caution">
    <text evidence="7">The sequence shown here is derived from an EMBL/GenBank/DDBJ whole genome shotgun (WGS) entry which is preliminary data.</text>
</comment>
<evidence type="ECO:0000256" key="5">
    <source>
        <dbReference type="SAM" id="Phobius"/>
    </source>
</evidence>
<evidence type="ECO:0000259" key="6">
    <source>
        <dbReference type="PROSITE" id="PS50847"/>
    </source>
</evidence>
<feature type="non-terminal residue" evidence="7">
    <location>
        <position position="1"/>
    </location>
</feature>
<keyword evidence="2" id="KW-0964">Secreted</keyword>
<evidence type="ECO:0000313" key="8">
    <source>
        <dbReference type="Proteomes" id="UP000003419"/>
    </source>
</evidence>
<keyword evidence="5" id="KW-0812">Transmembrane</keyword>
<dbReference type="AlphaFoldDB" id="A0A8D9RZE2"/>
<dbReference type="PROSITE" id="PS50847">
    <property type="entry name" value="GRAM_POS_ANCHORING"/>
    <property type="match status" value="1"/>
</dbReference>
<dbReference type="InterPro" id="IPR019931">
    <property type="entry name" value="LPXTG_anchor"/>
</dbReference>
<evidence type="ECO:0000256" key="3">
    <source>
        <dbReference type="ARBA" id="ARBA00022729"/>
    </source>
</evidence>
<organism evidence="7 8">
    <name type="scientific">Limosilactobacillus reuteri CF48-3A</name>
    <dbReference type="NCBI Taxonomy" id="525341"/>
    <lineage>
        <taxon>Bacteria</taxon>
        <taxon>Bacillati</taxon>
        <taxon>Bacillota</taxon>
        <taxon>Bacilli</taxon>
        <taxon>Lactobacillales</taxon>
        <taxon>Lactobacillaceae</taxon>
        <taxon>Limosilactobacillus</taxon>
    </lineage>
</organism>
<proteinExistence type="predicted"/>
<gene>
    <name evidence="7" type="ORF">HMPREF0534_1406</name>
</gene>
<keyword evidence="3" id="KW-0732">Signal</keyword>
<evidence type="ECO:0000313" key="7">
    <source>
        <dbReference type="EMBL" id="EEI65271.1"/>
    </source>
</evidence>
<feature type="transmembrane region" description="Helical" evidence="5">
    <location>
        <begin position="31"/>
        <end position="48"/>
    </location>
</feature>
<protein>
    <submittedName>
        <fullName evidence="7">LPXTG-motif cell wall anchor domain protein</fullName>
    </submittedName>
</protein>
<accession>A0A8D9RZE2</accession>
<evidence type="ECO:0000256" key="2">
    <source>
        <dbReference type="ARBA" id="ARBA00022525"/>
    </source>
</evidence>
<evidence type="ECO:0000256" key="4">
    <source>
        <dbReference type="ARBA" id="ARBA00023088"/>
    </source>
</evidence>
<dbReference type="NCBIfam" id="TIGR01167">
    <property type="entry name" value="LPXTG_anchor"/>
    <property type="match status" value="1"/>
</dbReference>
<reference evidence="7 8" key="1">
    <citation type="submission" date="2009-01" db="EMBL/GenBank/DDBJ databases">
        <authorList>
            <person name="Qin X."/>
            <person name="Bachman B."/>
            <person name="Battles P."/>
            <person name="Bell A."/>
            <person name="Bess C."/>
            <person name="Bickham C."/>
            <person name="Chaboub L."/>
            <person name="Chen D."/>
            <person name="Coyle M."/>
            <person name="Deiros D.R."/>
            <person name="Dinh H."/>
            <person name="Forbes L."/>
            <person name="Fowler G."/>
            <person name="Francisco L."/>
            <person name="Fu Q."/>
            <person name="Gubbala S."/>
            <person name="Hale W."/>
            <person name="Han Y."/>
            <person name="Hemphill L."/>
            <person name="Highlander S.K."/>
            <person name="Hirani K."/>
            <person name="Hogues M."/>
            <person name="Jackson L."/>
            <person name="Jakkamsetti A."/>
            <person name="Javaid M."/>
            <person name="Jiang H."/>
            <person name="Korchina V."/>
            <person name="Kovar C."/>
            <person name="Lara F."/>
            <person name="Lee S."/>
            <person name="Mata R."/>
            <person name="Mathew T."/>
            <person name="Moen C."/>
            <person name="Morales K."/>
            <person name="Munidasa M."/>
            <person name="Nazareth L."/>
            <person name="Ngo R."/>
            <person name="Nguyen L."/>
            <person name="Okwuonu G."/>
            <person name="Ongeri F."/>
            <person name="Patil S."/>
            <person name="Petrosino J."/>
            <person name="Pham C."/>
            <person name="Pham P."/>
            <person name="Pu L.-L."/>
            <person name="Puazo M."/>
            <person name="Raj R."/>
            <person name="Reid J."/>
            <person name="Rouhana J."/>
            <person name="Saada N."/>
            <person name="Shang Y."/>
            <person name="Simmons D."/>
            <person name="Thornton R."/>
            <person name="Warren J."/>
            <person name="Weissenberger G."/>
            <person name="Zhang J."/>
            <person name="Zhang L."/>
            <person name="Zhou C."/>
            <person name="Zhu D."/>
            <person name="Muzny D."/>
            <person name="Worley K."/>
            <person name="Gibbs R."/>
        </authorList>
    </citation>
    <scope>NUCLEOTIDE SEQUENCE [LARGE SCALE GENOMIC DNA]</scope>
    <source>
        <strain evidence="7 8">CF48-3A</strain>
    </source>
</reference>
<keyword evidence="4" id="KW-0572">Peptidoglycan-anchor</keyword>
<sequence length="54" mass="5736">FGTKEGTMMTREEYKAQQANLPQTGNENSKAVVALGVLAGMFGLGLASKGKKEF</sequence>
<keyword evidence="1" id="KW-0134">Cell wall</keyword>
<feature type="domain" description="Gram-positive cocci surface proteins LPxTG" evidence="6">
    <location>
        <begin position="21"/>
        <end position="54"/>
    </location>
</feature>
<keyword evidence="5" id="KW-0472">Membrane</keyword>
<dbReference type="EMBL" id="ACHG01000148">
    <property type="protein sequence ID" value="EEI65271.1"/>
    <property type="molecule type" value="Genomic_DNA"/>
</dbReference>
<dbReference type="Pfam" id="PF00746">
    <property type="entry name" value="Gram_pos_anchor"/>
    <property type="match status" value="1"/>
</dbReference>
<keyword evidence="5" id="KW-1133">Transmembrane helix</keyword>
<evidence type="ECO:0000256" key="1">
    <source>
        <dbReference type="ARBA" id="ARBA00022512"/>
    </source>
</evidence>
<dbReference type="Proteomes" id="UP000003419">
    <property type="component" value="Unassembled WGS sequence"/>
</dbReference>